<name>A0A2L2L8G7_AGRTU</name>
<reference evidence="2 3" key="1">
    <citation type="submission" date="2018-02" db="EMBL/GenBank/DDBJ databases">
        <title>Complete genome sequence of Agrobacterium tumefaciens 1D1609.</title>
        <authorList>
            <person name="Cho S.-T."/>
            <person name="Haryono M."/>
            <person name="Chang H.-H."/>
            <person name="Santos M.N."/>
            <person name="Lai E.-M."/>
            <person name="Kuo C.-H."/>
        </authorList>
    </citation>
    <scope>NUCLEOTIDE SEQUENCE [LARGE SCALE GENOMIC DNA]</scope>
    <source>
        <strain evidence="2 3">1D1609</strain>
    </source>
</reference>
<gene>
    <name evidence="2" type="ORF">At1D1609_05810</name>
</gene>
<sequence>MEEEKKDTSSATWKFDFEDTVNADPMAKGACLGVIRSFLNYCSKADPKAFRSIPDLMLDTASTRPTVKKALKLLVKLKYLEPLFVTEGGSVMYRLVNARQEMIAEHKRIAKTALASQRADRKKRERMRKGEKETCPPQTEESDKNLPPKVKETCPNTVEVNRIVSCSEGREESLGVDSGYHELDDLNPYEPFSIPDNDNEAEEILSHVGNVHPFVKTELRRMLMAGELTPVLLMSNFGGGDGKSA</sequence>
<feature type="region of interest" description="Disordered" evidence="1">
    <location>
        <begin position="114"/>
        <end position="151"/>
    </location>
</feature>
<dbReference type="EMBL" id="CP026924">
    <property type="protein sequence ID" value="AVH40633.1"/>
    <property type="molecule type" value="Genomic_DNA"/>
</dbReference>
<evidence type="ECO:0000313" key="2">
    <source>
        <dbReference type="EMBL" id="AVH40633.1"/>
    </source>
</evidence>
<evidence type="ECO:0000313" key="3">
    <source>
        <dbReference type="Proteomes" id="UP000237717"/>
    </source>
</evidence>
<organism evidence="2 3">
    <name type="scientific">Agrobacterium tumefaciens</name>
    <dbReference type="NCBI Taxonomy" id="358"/>
    <lineage>
        <taxon>Bacteria</taxon>
        <taxon>Pseudomonadati</taxon>
        <taxon>Pseudomonadota</taxon>
        <taxon>Alphaproteobacteria</taxon>
        <taxon>Hyphomicrobiales</taxon>
        <taxon>Rhizobiaceae</taxon>
        <taxon>Rhizobium/Agrobacterium group</taxon>
        <taxon>Agrobacterium</taxon>
        <taxon>Agrobacterium tumefaciens complex</taxon>
    </lineage>
</organism>
<dbReference type="RefSeq" id="WP_104679303.1">
    <property type="nucleotide sequence ID" value="NZ_CP026924.1"/>
</dbReference>
<accession>A0A2L2L8G7</accession>
<protein>
    <submittedName>
        <fullName evidence="2">Uncharacterized protein</fullName>
    </submittedName>
</protein>
<dbReference type="Proteomes" id="UP000237717">
    <property type="component" value="Chromosome I"/>
</dbReference>
<feature type="compositionally biased region" description="Basic and acidic residues" evidence="1">
    <location>
        <begin position="141"/>
        <end position="151"/>
    </location>
</feature>
<evidence type="ECO:0000256" key="1">
    <source>
        <dbReference type="SAM" id="MobiDB-lite"/>
    </source>
</evidence>
<proteinExistence type="predicted"/>
<dbReference type="AlphaFoldDB" id="A0A2L2L8G7"/>